<gene>
    <name evidence="1" type="ORF">FB471_4497</name>
</gene>
<organism evidence="1 2">
    <name type="scientific">Amycolatopsis cihanbeyliensis</name>
    <dbReference type="NCBI Taxonomy" id="1128664"/>
    <lineage>
        <taxon>Bacteria</taxon>
        <taxon>Bacillati</taxon>
        <taxon>Actinomycetota</taxon>
        <taxon>Actinomycetes</taxon>
        <taxon>Pseudonocardiales</taxon>
        <taxon>Pseudonocardiaceae</taxon>
        <taxon>Amycolatopsis</taxon>
    </lineage>
</organism>
<reference evidence="1 2" key="1">
    <citation type="submission" date="2019-06" db="EMBL/GenBank/DDBJ databases">
        <title>Sequencing the genomes of 1000 actinobacteria strains.</title>
        <authorList>
            <person name="Klenk H.-P."/>
        </authorList>
    </citation>
    <scope>NUCLEOTIDE SEQUENCE [LARGE SCALE GENOMIC DNA]</scope>
    <source>
        <strain evidence="1 2">DSM 45679</strain>
    </source>
</reference>
<dbReference type="Proteomes" id="UP000320876">
    <property type="component" value="Unassembled WGS sequence"/>
</dbReference>
<dbReference type="AlphaFoldDB" id="A0A542DNL8"/>
<dbReference type="Pfam" id="PF09355">
    <property type="entry name" value="Phage_Gp19"/>
    <property type="match status" value="1"/>
</dbReference>
<sequence length="133" mass="14774">MPLATVTDVQSRLGRTLSPEEQDQAAVLLGDAEVRLKARIPDLLDQVASGSLDEAVVVQVEANMVARVLRNPDGYVAETDGNYSYQKAQDATAGRLMVLDDEWSLLGLRRGMVVLTPRLELPVRAGPDWWWEW</sequence>
<keyword evidence="2" id="KW-1185">Reference proteome</keyword>
<dbReference type="RefSeq" id="WP_142000338.1">
    <property type="nucleotide sequence ID" value="NZ_VFML01000001.1"/>
</dbReference>
<evidence type="ECO:0000313" key="2">
    <source>
        <dbReference type="Proteomes" id="UP000320876"/>
    </source>
</evidence>
<comment type="caution">
    <text evidence="1">The sequence shown here is derived from an EMBL/GenBank/DDBJ whole genome shotgun (WGS) entry which is preliminary data.</text>
</comment>
<protein>
    <submittedName>
        <fullName evidence="1">Gp19/Gp15/Gp42-like protein</fullName>
    </submittedName>
</protein>
<evidence type="ECO:0000313" key="1">
    <source>
        <dbReference type="EMBL" id="TQJ04690.1"/>
    </source>
</evidence>
<name>A0A542DNL8_AMYCI</name>
<dbReference type="InterPro" id="IPR018963">
    <property type="entry name" value="Mycophage_D29_Gp19"/>
</dbReference>
<accession>A0A542DNL8</accession>
<dbReference type="EMBL" id="VFML01000001">
    <property type="protein sequence ID" value="TQJ04690.1"/>
    <property type="molecule type" value="Genomic_DNA"/>
</dbReference>
<proteinExistence type="predicted"/>
<dbReference type="OrthoDB" id="4233886at2"/>